<organism evidence="2 3">
    <name type="scientific">Kitasatospora viridis</name>
    <dbReference type="NCBI Taxonomy" id="281105"/>
    <lineage>
        <taxon>Bacteria</taxon>
        <taxon>Bacillati</taxon>
        <taxon>Actinomycetota</taxon>
        <taxon>Actinomycetes</taxon>
        <taxon>Kitasatosporales</taxon>
        <taxon>Streptomycetaceae</taxon>
        <taxon>Kitasatospora</taxon>
    </lineage>
</organism>
<proteinExistence type="predicted"/>
<reference evidence="2 3" key="1">
    <citation type="submission" date="2019-06" db="EMBL/GenBank/DDBJ databases">
        <title>Sequencing the genomes of 1000 actinobacteria strains.</title>
        <authorList>
            <person name="Klenk H.-P."/>
        </authorList>
    </citation>
    <scope>NUCLEOTIDE SEQUENCE [LARGE SCALE GENOMIC DNA]</scope>
    <source>
        <strain evidence="2 3">DSM 44826</strain>
    </source>
</reference>
<protein>
    <submittedName>
        <fullName evidence="2">Transport factor 2 (NTF2)-like protein</fullName>
    </submittedName>
</protein>
<dbReference type="Proteomes" id="UP000317940">
    <property type="component" value="Unassembled WGS sequence"/>
</dbReference>
<evidence type="ECO:0000259" key="1">
    <source>
        <dbReference type="PROSITE" id="PS50177"/>
    </source>
</evidence>
<comment type="caution">
    <text evidence="2">The sequence shown here is derived from an EMBL/GenBank/DDBJ whole genome shotgun (WGS) entry which is preliminary data.</text>
</comment>
<dbReference type="InterPro" id="IPR045875">
    <property type="entry name" value="NTF2"/>
</dbReference>
<dbReference type="InterPro" id="IPR002075">
    <property type="entry name" value="NTF2_dom"/>
</dbReference>
<evidence type="ECO:0000313" key="3">
    <source>
        <dbReference type="Proteomes" id="UP000317940"/>
    </source>
</evidence>
<dbReference type="EMBL" id="VIWT01000004">
    <property type="protein sequence ID" value="TWF82884.1"/>
    <property type="molecule type" value="Genomic_DNA"/>
</dbReference>
<dbReference type="Pfam" id="PF02136">
    <property type="entry name" value="NTF2"/>
    <property type="match status" value="1"/>
</dbReference>
<name>A0A561T6Z1_9ACTN</name>
<dbReference type="GO" id="GO:0006913">
    <property type="term" value="P:nucleocytoplasmic transport"/>
    <property type="evidence" value="ECO:0007669"/>
    <property type="project" value="InterPro"/>
</dbReference>
<dbReference type="RefSeq" id="WP_170305228.1">
    <property type="nucleotide sequence ID" value="NZ_BAAAMZ010000009.1"/>
</dbReference>
<dbReference type="AlphaFoldDB" id="A0A561T6Z1"/>
<gene>
    <name evidence="2" type="ORF">FHX73_14366</name>
</gene>
<dbReference type="InterPro" id="IPR018222">
    <property type="entry name" value="Nuclear_transport_factor_2_euk"/>
</dbReference>
<sequence>MAIDTNYESTAEVFVRAFYEAFDTDDASRAGLAESYSDDSMVLFEGMPLQGQQKIMARFQELGFPKTRVANTYDSLPLPDRAILIAVTGAFATADDEPYTFRDTFVLTPTDHSFLISHQIFRTNTF</sequence>
<accession>A0A561T6Z1</accession>
<feature type="domain" description="NTF2" evidence="1">
    <location>
        <begin position="10"/>
        <end position="123"/>
    </location>
</feature>
<dbReference type="SUPFAM" id="SSF54427">
    <property type="entry name" value="NTF2-like"/>
    <property type="match status" value="1"/>
</dbReference>
<dbReference type="PANTHER" id="PTHR12612">
    <property type="entry name" value="NUCLEAR TRANSPORT FACTOR 2"/>
    <property type="match status" value="1"/>
</dbReference>
<evidence type="ECO:0000313" key="2">
    <source>
        <dbReference type="EMBL" id="TWF82884.1"/>
    </source>
</evidence>
<dbReference type="InterPro" id="IPR032710">
    <property type="entry name" value="NTF2-like_dom_sf"/>
</dbReference>
<dbReference type="Gene3D" id="3.10.450.50">
    <property type="match status" value="1"/>
</dbReference>
<keyword evidence="3" id="KW-1185">Reference proteome</keyword>
<dbReference type="CDD" id="cd00780">
    <property type="entry name" value="NTF2"/>
    <property type="match status" value="1"/>
</dbReference>
<dbReference type="PROSITE" id="PS50177">
    <property type="entry name" value="NTF2_DOMAIN"/>
    <property type="match status" value="1"/>
</dbReference>